<feature type="compositionally biased region" description="Low complexity" evidence="4">
    <location>
        <begin position="42"/>
        <end position="94"/>
    </location>
</feature>
<dbReference type="GO" id="GO:0005634">
    <property type="term" value="C:nucleus"/>
    <property type="evidence" value="ECO:0007669"/>
    <property type="project" value="UniProtKB-SubCell"/>
</dbReference>
<reference evidence="6 7" key="1">
    <citation type="submission" date="2017-12" db="EMBL/GenBank/DDBJ databases">
        <title>Hemimetabolous genomes reveal molecular basis of termite eusociality.</title>
        <authorList>
            <person name="Harrison M.C."/>
            <person name="Jongepier E."/>
            <person name="Robertson H.M."/>
            <person name="Arning N."/>
            <person name="Bitard-Feildel T."/>
            <person name="Chao H."/>
            <person name="Childers C.P."/>
            <person name="Dinh H."/>
            <person name="Doddapaneni H."/>
            <person name="Dugan S."/>
            <person name="Gowin J."/>
            <person name="Greiner C."/>
            <person name="Han Y."/>
            <person name="Hu H."/>
            <person name="Hughes D.S.T."/>
            <person name="Huylmans A.-K."/>
            <person name="Kemena C."/>
            <person name="Kremer L.P.M."/>
            <person name="Lee S.L."/>
            <person name="Lopez-Ezquerra A."/>
            <person name="Mallet L."/>
            <person name="Monroy-Kuhn J.M."/>
            <person name="Moser A."/>
            <person name="Murali S.C."/>
            <person name="Muzny D.M."/>
            <person name="Otani S."/>
            <person name="Piulachs M.-D."/>
            <person name="Poelchau M."/>
            <person name="Qu J."/>
            <person name="Schaub F."/>
            <person name="Wada-Katsumata A."/>
            <person name="Worley K.C."/>
            <person name="Xie Q."/>
            <person name="Ylla G."/>
            <person name="Poulsen M."/>
            <person name="Gibbs R.A."/>
            <person name="Schal C."/>
            <person name="Richards S."/>
            <person name="Belles X."/>
            <person name="Korb J."/>
            <person name="Bornberg-Bauer E."/>
        </authorList>
    </citation>
    <scope>NUCLEOTIDE SEQUENCE [LARGE SCALE GENOMIC DNA]</scope>
    <source>
        <tissue evidence="6">Whole body</tissue>
    </source>
</reference>
<accession>A0A2J7Q8U5</accession>
<dbReference type="GO" id="GO:0070628">
    <property type="term" value="F:proteasome binding"/>
    <property type="evidence" value="ECO:0007669"/>
    <property type="project" value="TreeGrafter"/>
</dbReference>
<dbReference type="Pfam" id="PF16550">
    <property type="entry name" value="RPN13_C"/>
    <property type="match status" value="1"/>
</dbReference>
<comment type="subcellular location">
    <subcellularLocation>
        <location evidence="1">Nucleus</location>
    </subcellularLocation>
</comment>
<dbReference type="GO" id="GO:0061133">
    <property type="term" value="F:endopeptidase activator activity"/>
    <property type="evidence" value="ECO:0007669"/>
    <property type="project" value="TreeGrafter"/>
</dbReference>
<proteinExistence type="inferred from homology"/>
<evidence type="ECO:0000313" key="6">
    <source>
        <dbReference type="EMBL" id="PNF24996.1"/>
    </source>
</evidence>
<dbReference type="GO" id="GO:0008541">
    <property type="term" value="C:proteasome regulatory particle, lid subcomplex"/>
    <property type="evidence" value="ECO:0007669"/>
    <property type="project" value="TreeGrafter"/>
</dbReference>
<keyword evidence="7" id="KW-1185">Reference proteome</keyword>
<dbReference type="Gene3D" id="1.10.2020.20">
    <property type="match status" value="1"/>
</dbReference>
<dbReference type="PANTHER" id="PTHR12225">
    <property type="entry name" value="ADHESION REGULATING MOLECULE 1 110 KDA CELL MEMBRANE GLYCOPROTEIN"/>
    <property type="match status" value="1"/>
</dbReference>
<organism evidence="6 7">
    <name type="scientific">Cryptotermes secundus</name>
    <dbReference type="NCBI Taxonomy" id="105785"/>
    <lineage>
        <taxon>Eukaryota</taxon>
        <taxon>Metazoa</taxon>
        <taxon>Ecdysozoa</taxon>
        <taxon>Arthropoda</taxon>
        <taxon>Hexapoda</taxon>
        <taxon>Insecta</taxon>
        <taxon>Pterygota</taxon>
        <taxon>Neoptera</taxon>
        <taxon>Polyneoptera</taxon>
        <taxon>Dictyoptera</taxon>
        <taxon>Blattodea</taxon>
        <taxon>Blattoidea</taxon>
        <taxon>Termitoidae</taxon>
        <taxon>Kalotermitidae</taxon>
        <taxon>Cryptotermitinae</taxon>
        <taxon>Cryptotermes</taxon>
    </lineage>
</organism>
<dbReference type="EMBL" id="NEVH01016946">
    <property type="protein sequence ID" value="PNF24996.1"/>
    <property type="molecule type" value="Genomic_DNA"/>
</dbReference>
<dbReference type="InterPro" id="IPR044867">
    <property type="entry name" value="DEUBAD_dom"/>
</dbReference>
<evidence type="ECO:0000256" key="2">
    <source>
        <dbReference type="ARBA" id="ARBA00009216"/>
    </source>
</evidence>
<dbReference type="AlphaFoldDB" id="A0A2J7Q8U5"/>
<feature type="domain" description="DEUBAD" evidence="5">
    <location>
        <begin position="134"/>
        <end position="252"/>
    </location>
</feature>
<feature type="region of interest" description="Disordered" evidence="4">
    <location>
        <begin position="31"/>
        <end position="101"/>
    </location>
</feature>
<dbReference type="Proteomes" id="UP000235965">
    <property type="component" value="Unassembled WGS sequence"/>
</dbReference>
<sequence>MSQQQLMQLFGGVGQIGGLSSLLEAGHIRLRRPSTGQSSRNASSTPSSTSITSASTTSSTTASVASPASTAASVTTTASSTTTATATATATSGSTGKGADSEAAKPAAAAAVKPGSTTIQLSDLQNFLSGLNVPAGETTNQRSVDLSSALTTENLQAVLGDPNLVRELQQHLPSGIGGNPPPPASEQLRSTLASPQFQQALSMFSAALQSGQLGPVVQQFEVGAEAVDAANQGNMEEFVKALQKASINKEDEDKQPGGDEKCKKKDERSKKGDDADDDDDEVMSLD</sequence>
<dbReference type="InterPro" id="IPR032368">
    <property type="entry name" value="RPN13_DEUBAD"/>
</dbReference>
<dbReference type="PANTHER" id="PTHR12225:SF0">
    <property type="entry name" value="PROTEASOMAL UBIQUITIN RECEPTOR ADRM1"/>
    <property type="match status" value="1"/>
</dbReference>
<dbReference type="InterPro" id="IPR006773">
    <property type="entry name" value="Rpn13/ADRM1"/>
</dbReference>
<dbReference type="GO" id="GO:0005737">
    <property type="term" value="C:cytoplasm"/>
    <property type="evidence" value="ECO:0007669"/>
    <property type="project" value="InterPro"/>
</dbReference>
<feature type="compositionally biased region" description="Acidic residues" evidence="4">
    <location>
        <begin position="274"/>
        <end position="286"/>
    </location>
</feature>
<feature type="region of interest" description="Disordered" evidence="4">
    <location>
        <begin position="171"/>
        <end position="191"/>
    </location>
</feature>
<comment type="caution">
    <text evidence="6">The sequence shown here is derived from an EMBL/GenBank/DDBJ whole genome shotgun (WGS) entry which is preliminary data.</text>
</comment>
<name>A0A2J7Q8U5_9NEOP</name>
<dbReference type="InterPro" id="IPR038108">
    <property type="entry name" value="RPN13_DEUBAD_sf"/>
</dbReference>
<gene>
    <name evidence="6" type="ORF">B7P43_G07960</name>
</gene>
<dbReference type="PROSITE" id="PS51916">
    <property type="entry name" value="DEUBAD"/>
    <property type="match status" value="1"/>
</dbReference>
<evidence type="ECO:0000256" key="3">
    <source>
        <dbReference type="ARBA" id="ARBA00023242"/>
    </source>
</evidence>
<feature type="compositionally biased region" description="Basic and acidic residues" evidence="4">
    <location>
        <begin position="247"/>
        <end position="273"/>
    </location>
</feature>
<dbReference type="OrthoDB" id="340431at2759"/>
<evidence type="ECO:0000259" key="5">
    <source>
        <dbReference type="PROSITE" id="PS51916"/>
    </source>
</evidence>
<evidence type="ECO:0000313" key="7">
    <source>
        <dbReference type="Proteomes" id="UP000235965"/>
    </source>
</evidence>
<evidence type="ECO:0000256" key="1">
    <source>
        <dbReference type="ARBA" id="ARBA00004123"/>
    </source>
</evidence>
<comment type="similarity">
    <text evidence="2">Belongs to the ADRM1 family.</text>
</comment>
<feature type="region of interest" description="Disordered" evidence="4">
    <location>
        <begin position="242"/>
        <end position="286"/>
    </location>
</feature>
<protein>
    <recommendedName>
        <fullName evidence="5">DEUBAD domain-containing protein</fullName>
    </recommendedName>
</protein>
<evidence type="ECO:0000256" key="4">
    <source>
        <dbReference type="SAM" id="MobiDB-lite"/>
    </source>
</evidence>
<dbReference type="FunFam" id="1.10.2020.20:FF:000001">
    <property type="entry name" value="Proteasomal ubiquitin receptor ADRM1"/>
    <property type="match status" value="1"/>
</dbReference>
<keyword evidence="3" id="KW-0539">Nucleus</keyword>